<keyword evidence="5" id="KW-1185">Reference proteome</keyword>
<comment type="caution">
    <text evidence="4">The sequence shown here is derived from an EMBL/GenBank/DDBJ whole genome shotgun (WGS) entry which is preliminary data.</text>
</comment>
<dbReference type="EMBL" id="QICC01000017">
    <property type="protein sequence ID" value="RNM42220.1"/>
    <property type="molecule type" value="Genomic_DNA"/>
</dbReference>
<dbReference type="SUPFAM" id="SSF55785">
    <property type="entry name" value="PYP-like sensor domain (PAS domain)"/>
    <property type="match status" value="1"/>
</dbReference>
<evidence type="ECO:0000313" key="4">
    <source>
        <dbReference type="EMBL" id="RNM42220.1"/>
    </source>
</evidence>
<evidence type="ECO:0000313" key="3">
    <source>
        <dbReference type="EMBL" id="RDB71184.1"/>
    </source>
</evidence>
<dbReference type="GO" id="GO:0052621">
    <property type="term" value="F:diguanylate cyclase activity"/>
    <property type="evidence" value="ECO:0007669"/>
    <property type="project" value="TreeGrafter"/>
</dbReference>
<protein>
    <submittedName>
        <fullName evidence="4">GGDEF domain-containing protein</fullName>
    </submittedName>
</protein>
<evidence type="ECO:0000313" key="6">
    <source>
        <dbReference type="Proteomes" id="UP000270112"/>
    </source>
</evidence>
<dbReference type="EMBL" id="PPTT01000003">
    <property type="protein sequence ID" value="RDB71184.1"/>
    <property type="molecule type" value="Genomic_DNA"/>
</dbReference>
<evidence type="ECO:0000256" key="1">
    <source>
        <dbReference type="SAM" id="Phobius"/>
    </source>
</evidence>
<gene>
    <name evidence="3" type="ORF">C1876_02695</name>
    <name evidence="4" type="ORF">DMP09_06020</name>
</gene>
<dbReference type="SMART" id="SM00267">
    <property type="entry name" value="GGDEF"/>
    <property type="match status" value="1"/>
</dbReference>
<keyword evidence="1" id="KW-1133">Transmembrane helix</keyword>
<proteinExistence type="predicted"/>
<reference evidence="6" key="2">
    <citation type="submission" date="2018-05" db="EMBL/GenBank/DDBJ databases">
        <title>Genome Sequencing of selected type strains of the family Eggerthellaceae.</title>
        <authorList>
            <person name="Danylec N."/>
            <person name="Stoll D.A."/>
            <person name="Doetsch A."/>
            <person name="Huch M."/>
        </authorList>
    </citation>
    <scope>NUCLEOTIDE SEQUENCE [LARGE SCALE GENOMIC DNA]</scope>
    <source>
        <strain evidence="6">DSM 16107</strain>
    </source>
</reference>
<dbReference type="Gene3D" id="3.30.450.20">
    <property type="entry name" value="PAS domain"/>
    <property type="match status" value="1"/>
</dbReference>
<sequence length="635" mass="70310">MGDTYEPSADSTDEALPVAHHARNHAPISDSLTPESRGSLRAVLAVLVSMVVVALIVFAIFRTYSDSLSEEFYDLASESMNDYTAAQKIDVESTLREVSSTISTMRVLAESPDIDPTGSTFSSYLETWNEQGSFQVTYTPIESLEAGIGESGSIDQDEDTLRRLKAGETVISDVRKSTRLNGYFFSIAEPVERDGHTVGVMRSIVRAEELVETSQVSSQVTLLGSLLINGDGTIVSVSDLTEYIDGDNLYDVLAQSGVGPNEVDAIRLNIENERDVSTVMMGKHEGLMTFVTSIRLDANDWTIVNFTQENSLAHRSESILSSTIFTGGLLVAISAVACLIVALVVSRFRRRARRSAERYAVLAEFSDTVLFEYTYPRDTLELTPNARTMFSLGSLTDEGYLARGTSFIDFNEEDYPRVHALFEHPAPPNELRTVTCRARVLSGEYRWFSFTCRYLYEGAQPYMAVGKIVDITQQRATEELLTRKSQIDGLTKALNKVTIEEKIGTMLTQNDKALLFVLDMDRFKQINDEYGHLMGDRVLEGVARALFDVFRHRDPVGRIGGDEFVAFVAGVDDEEVANAKREALELLIAETSRVLGVPIALSIGVARYPQDGATYQELFDAADRAMYEAKNEGRA</sequence>
<name>A0A3N0J0J5_9ACTN</name>
<dbReference type="PANTHER" id="PTHR45138">
    <property type="entry name" value="REGULATORY COMPONENTS OF SENSORY TRANSDUCTION SYSTEM"/>
    <property type="match status" value="1"/>
</dbReference>
<dbReference type="PROSITE" id="PS50887">
    <property type="entry name" value="GGDEF"/>
    <property type="match status" value="1"/>
</dbReference>
<feature type="transmembrane region" description="Helical" evidence="1">
    <location>
        <begin position="42"/>
        <end position="61"/>
    </location>
</feature>
<dbReference type="InterPro" id="IPR029787">
    <property type="entry name" value="Nucleotide_cyclase"/>
</dbReference>
<dbReference type="Proteomes" id="UP000270112">
    <property type="component" value="Unassembled WGS sequence"/>
</dbReference>
<dbReference type="OrthoDB" id="8526884at2"/>
<dbReference type="Pfam" id="PF00990">
    <property type="entry name" value="GGDEF"/>
    <property type="match status" value="1"/>
</dbReference>
<dbReference type="InterPro" id="IPR050469">
    <property type="entry name" value="Diguanylate_Cyclase"/>
</dbReference>
<dbReference type="CDD" id="cd01949">
    <property type="entry name" value="GGDEF"/>
    <property type="match status" value="1"/>
</dbReference>
<dbReference type="InterPro" id="IPR000160">
    <property type="entry name" value="GGDEF_dom"/>
</dbReference>
<dbReference type="Gene3D" id="3.30.70.270">
    <property type="match status" value="1"/>
</dbReference>
<feature type="domain" description="GGDEF" evidence="2">
    <location>
        <begin position="511"/>
        <end position="635"/>
    </location>
</feature>
<dbReference type="SUPFAM" id="SSF55073">
    <property type="entry name" value="Nucleotide cyclase"/>
    <property type="match status" value="1"/>
</dbReference>
<dbReference type="NCBIfam" id="TIGR00254">
    <property type="entry name" value="GGDEF"/>
    <property type="match status" value="1"/>
</dbReference>
<keyword evidence="1" id="KW-0472">Membrane</keyword>
<feature type="transmembrane region" description="Helical" evidence="1">
    <location>
        <begin position="324"/>
        <end position="345"/>
    </location>
</feature>
<keyword evidence="1" id="KW-0812">Transmembrane</keyword>
<dbReference type="InterPro" id="IPR035965">
    <property type="entry name" value="PAS-like_dom_sf"/>
</dbReference>
<evidence type="ECO:0000313" key="5">
    <source>
        <dbReference type="Proteomes" id="UP000253817"/>
    </source>
</evidence>
<dbReference type="Proteomes" id="UP000253817">
    <property type="component" value="Unassembled WGS sequence"/>
</dbReference>
<accession>A0A3N0J0J5</accession>
<dbReference type="InterPro" id="IPR043128">
    <property type="entry name" value="Rev_trsase/Diguanyl_cyclase"/>
</dbReference>
<dbReference type="AlphaFoldDB" id="A0A3N0J0J5"/>
<reference evidence="4" key="3">
    <citation type="journal article" date="2019" name="Microbiol. Resour. Announc.">
        <title>Draft Genome Sequences of Type Strains of Gordonibacter faecihominis, Paraeggerthella hongkongensis, Parvibacter caecicola,Slackia equolifaciens, Slackia faecicanis, and Slackia isoflavoniconvertens.</title>
        <authorList>
            <person name="Danylec N."/>
            <person name="Stoll D.A."/>
            <person name="Dotsch A."/>
            <person name="Huch M."/>
        </authorList>
    </citation>
    <scope>NUCLEOTIDE SEQUENCE</scope>
    <source>
        <strain evidence="4">DSM 16107</strain>
    </source>
</reference>
<evidence type="ECO:0000259" key="2">
    <source>
        <dbReference type="PROSITE" id="PS50887"/>
    </source>
</evidence>
<organism evidence="4 6">
    <name type="scientific">Eggerthella sinensis</name>
    <dbReference type="NCBI Taxonomy" id="242230"/>
    <lineage>
        <taxon>Bacteria</taxon>
        <taxon>Bacillati</taxon>
        <taxon>Actinomycetota</taxon>
        <taxon>Coriobacteriia</taxon>
        <taxon>Eggerthellales</taxon>
        <taxon>Eggerthellaceae</taxon>
        <taxon>Eggerthella</taxon>
    </lineage>
</organism>
<reference evidence="3 5" key="1">
    <citation type="journal article" date="2018" name="Elife">
        <title>Discovery and characterization of a prevalent human gut bacterial enzyme sufficient for the inactivation of a family of plant toxins.</title>
        <authorList>
            <person name="Koppel N."/>
            <person name="Bisanz J.E."/>
            <person name="Pandelia M.E."/>
            <person name="Turnbaugh P.J."/>
            <person name="Balskus E.P."/>
        </authorList>
    </citation>
    <scope>NUCLEOTIDE SEQUENCE [LARGE SCALE GENOMIC DNA]</scope>
    <source>
        <strain evidence="3 5">DSM 16107</strain>
    </source>
</reference>
<dbReference type="PANTHER" id="PTHR45138:SF9">
    <property type="entry name" value="DIGUANYLATE CYCLASE DGCM-RELATED"/>
    <property type="match status" value="1"/>
</dbReference>